<dbReference type="PROSITE" id="PS51186">
    <property type="entry name" value="GNAT"/>
    <property type="match status" value="1"/>
</dbReference>
<dbReference type="GO" id="GO:0008080">
    <property type="term" value="F:N-acetyltransferase activity"/>
    <property type="evidence" value="ECO:0007669"/>
    <property type="project" value="UniProtKB-ARBA"/>
</dbReference>
<dbReference type="OrthoDB" id="9805924at2"/>
<comment type="similarity">
    <text evidence="1">Belongs to the acetyltransferase family.</text>
</comment>
<accession>A0A4Q8LDJ3</accession>
<dbReference type="Pfam" id="PF00583">
    <property type="entry name" value="Acetyltransf_1"/>
    <property type="match status" value="1"/>
</dbReference>
<comment type="caution">
    <text evidence="5">The sequence shown here is derived from an EMBL/GenBank/DDBJ whole genome shotgun (WGS) entry which is preliminary data.</text>
</comment>
<proteinExistence type="inferred from homology"/>
<evidence type="ECO:0000256" key="2">
    <source>
        <dbReference type="ARBA" id="ARBA00022679"/>
    </source>
</evidence>
<protein>
    <submittedName>
        <fullName evidence="5">GNAT family N-acetyltransferase</fullName>
    </submittedName>
</protein>
<dbReference type="AlphaFoldDB" id="A0A4Q8LDJ3"/>
<dbReference type="EMBL" id="SHMC01000002">
    <property type="protein sequence ID" value="TAA26635.1"/>
    <property type="molecule type" value="Genomic_DNA"/>
</dbReference>
<dbReference type="PANTHER" id="PTHR10545">
    <property type="entry name" value="DIAMINE N-ACETYLTRANSFERASE"/>
    <property type="match status" value="1"/>
</dbReference>
<dbReference type="FunFam" id="3.40.630.30:FF:000064">
    <property type="entry name" value="GNAT family acetyltransferase"/>
    <property type="match status" value="1"/>
</dbReference>
<organism evidence="5 6">
    <name type="scientific">Pseudoxanthomonas winnipegensis</name>
    <dbReference type="NCBI Taxonomy" id="2480810"/>
    <lineage>
        <taxon>Bacteria</taxon>
        <taxon>Pseudomonadati</taxon>
        <taxon>Pseudomonadota</taxon>
        <taxon>Gammaproteobacteria</taxon>
        <taxon>Lysobacterales</taxon>
        <taxon>Lysobacteraceae</taxon>
        <taxon>Pseudoxanthomonas</taxon>
    </lineage>
</organism>
<evidence type="ECO:0000256" key="3">
    <source>
        <dbReference type="ARBA" id="ARBA00023315"/>
    </source>
</evidence>
<dbReference type="InterPro" id="IPR000182">
    <property type="entry name" value="GNAT_dom"/>
</dbReference>
<dbReference type="RefSeq" id="WP_130550509.1">
    <property type="nucleotide sequence ID" value="NZ_SHMC01000002.1"/>
</dbReference>
<dbReference type="PANTHER" id="PTHR10545:SF29">
    <property type="entry name" value="GH14572P-RELATED"/>
    <property type="match status" value="1"/>
</dbReference>
<reference evidence="5 6" key="1">
    <citation type="submission" date="2019-02" db="EMBL/GenBank/DDBJ databases">
        <title>WGS of Pseudoxanthomonas species novum from clinical isolates.</title>
        <authorList>
            <person name="Bernier A.-M."/>
            <person name="Bernard K."/>
            <person name="Vachon A."/>
        </authorList>
    </citation>
    <scope>NUCLEOTIDE SEQUENCE [LARGE SCALE GENOMIC DNA]</scope>
    <source>
        <strain evidence="5 6">NML171200</strain>
    </source>
</reference>
<evidence type="ECO:0000313" key="6">
    <source>
        <dbReference type="Proteomes" id="UP000292627"/>
    </source>
</evidence>
<feature type="domain" description="N-acetyltransferase" evidence="4">
    <location>
        <begin position="3"/>
        <end position="158"/>
    </location>
</feature>
<dbReference type="SUPFAM" id="SSF55729">
    <property type="entry name" value="Acyl-CoA N-acyltransferases (Nat)"/>
    <property type="match status" value="1"/>
</dbReference>
<sequence>MSLTIRSATREDIPLILELIRALAEYEREPHAVKATEADLGRTLFDEGATAYCVLCEQDGAALGFAVYFFNYSTWTGRHGIYLEDLFVRTQARGQGAGLALLRHLARLAVEKDCARFEWSVLDWNQPAIDFYRAVGARAMDEWTVYRLDGQALTDFARG</sequence>
<evidence type="ECO:0000256" key="1">
    <source>
        <dbReference type="ARBA" id="ARBA00008694"/>
    </source>
</evidence>
<evidence type="ECO:0000259" key="4">
    <source>
        <dbReference type="PROSITE" id="PS51186"/>
    </source>
</evidence>
<name>A0A4Q8LDJ3_9GAMM</name>
<dbReference type="CDD" id="cd04301">
    <property type="entry name" value="NAT_SF"/>
    <property type="match status" value="1"/>
</dbReference>
<gene>
    <name evidence="5" type="ORF">EA660_05275</name>
</gene>
<dbReference type="Gene3D" id="3.40.630.30">
    <property type="match status" value="1"/>
</dbReference>
<keyword evidence="2 5" id="KW-0808">Transferase</keyword>
<keyword evidence="3" id="KW-0012">Acyltransferase</keyword>
<dbReference type="InterPro" id="IPR016181">
    <property type="entry name" value="Acyl_CoA_acyltransferase"/>
</dbReference>
<evidence type="ECO:0000313" key="5">
    <source>
        <dbReference type="EMBL" id="TAA26635.1"/>
    </source>
</evidence>
<dbReference type="InterPro" id="IPR051016">
    <property type="entry name" value="Diverse_Substrate_AcTransf"/>
</dbReference>
<dbReference type="Proteomes" id="UP000292627">
    <property type="component" value="Unassembled WGS sequence"/>
</dbReference>